<evidence type="ECO:0000313" key="2">
    <source>
        <dbReference type="EMBL" id="MBM3317678.1"/>
    </source>
</evidence>
<feature type="chain" id="PRO_5037806007" description="VCBS repeat-containing protein" evidence="1">
    <location>
        <begin position="38"/>
        <end position="504"/>
    </location>
</feature>
<name>A0A937X866_UNCEI</name>
<dbReference type="InterPro" id="IPR028994">
    <property type="entry name" value="Integrin_alpha_N"/>
</dbReference>
<sequence>MPSHNPLSPARRAALSAFLPCACGLAAFLGAAAVAQADRADYETLVEFGASGAYFSVHADDFFSVTHIYVEDYPRNGVTRHTIDAGLNRTETLLPIAYGLPWIAADLDGDGHIELVLQRGDPGMGGDGYLDIHSAPDWALRARITLPGMKLVFFPVAIDVDDDSDLEIFLAPGSLSGTARAMLVDYDRPADLFVVRADIAAPAGTYGHTAAGDFDGDGRVEFITGNNTGYGLFEFDPAVGAGGLFYRGQVGDPYPGSHAIALRPLPCGTLHALLGHSSFTHGYRYQLLRPTGDNTFAVAHVFHEYHGYAGHQPSYGLDADGDGLDEIVMEFHPYARIYEWDPGSQQFQVAWSWDQTSEVGTLVAWADTDLDRDGVREWCSADHLNVIRAFEDQDAAAGLVCLDPRAGGSGPGRLQLLPAPNPASGPVRIAWHGGPGGVSPAALDLYDAEGRLQRRWRAPAGGWPAPGIEWDGRGARGEPLPAGAYWLEARSGALNERVRLVRLR</sequence>
<dbReference type="EMBL" id="VGIY01000165">
    <property type="protein sequence ID" value="MBM3317678.1"/>
    <property type="molecule type" value="Genomic_DNA"/>
</dbReference>
<comment type="caution">
    <text evidence="2">The sequence shown here is derived from an EMBL/GenBank/DDBJ whole genome shotgun (WGS) entry which is preliminary data.</text>
</comment>
<keyword evidence="1" id="KW-0732">Signal</keyword>
<evidence type="ECO:0008006" key="4">
    <source>
        <dbReference type="Google" id="ProtNLM"/>
    </source>
</evidence>
<dbReference type="Proteomes" id="UP000748308">
    <property type="component" value="Unassembled WGS sequence"/>
</dbReference>
<dbReference type="AlphaFoldDB" id="A0A937X866"/>
<organism evidence="2 3">
    <name type="scientific">Eiseniibacteriota bacterium</name>
    <dbReference type="NCBI Taxonomy" id="2212470"/>
    <lineage>
        <taxon>Bacteria</taxon>
        <taxon>Candidatus Eiseniibacteriota</taxon>
    </lineage>
</organism>
<proteinExistence type="predicted"/>
<protein>
    <recommendedName>
        <fullName evidence="4">VCBS repeat-containing protein</fullName>
    </recommendedName>
</protein>
<feature type="signal peptide" evidence="1">
    <location>
        <begin position="1"/>
        <end position="37"/>
    </location>
</feature>
<accession>A0A937X866</accession>
<gene>
    <name evidence="2" type="ORF">FJY75_07480</name>
</gene>
<dbReference type="SUPFAM" id="SSF69318">
    <property type="entry name" value="Integrin alpha N-terminal domain"/>
    <property type="match status" value="1"/>
</dbReference>
<evidence type="ECO:0000313" key="3">
    <source>
        <dbReference type="Proteomes" id="UP000748308"/>
    </source>
</evidence>
<evidence type="ECO:0000256" key="1">
    <source>
        <dbReference type="SAM" id="SignalP"/>
    </source>
</evidence>
<reference evidence="2" key="1">
    <citation type="submission" date="2019-03" db="EMBL/GenBank/DDBJ databases">
        <title>Lake Tanganyika Metagenome-Assembled Genomes (MAGs).</title>
        <authorList>
            <person name="Tran P."/>
        </authorList>
    </citation>
    <scope>NUCLEOTIDE SEQUENCE</scope>
    <source>
        <strain evidence="2">M_DeepCast_400m_m2_100</strain>
    </source>
</reference>